<proteinExistence type="inferred from homology"/>
<feature type="transmembrane region" description="Helical" evidence="7">
    <location>
        <begin position="6"/>
        <end position="33"/>
    </location>
</feature>
<dbReference type="InterPro" id="IPR004923">
    <property type="entry name" value="FTR1/Fip1/EfeU"/>
</dbReference>
<feature type="region of interest" description="Disordered" evidence="6">
    <location>
        <begin position="131"/>
        <end position="201"/>
    </location>
</feature>
<dbReference type="PANTHER" id="PTHR31632">
    <property type="entry name" value="IRON TRANSPORTER FTH1"/>
    <property type="match status" value="1"/>
</dbReference>
<name>A0A9W6BES8_9CHLO</name>
<organism evidence="8 9">
    <name type="scientific">Pleodorina starrii</name>
    <dbReference type="NCBI Taxonomy" id="330485"/>
    <lineage>
        <taxon>Eukaryota</taxon>
        <taxon>Viridiplantae</taxon>
        <taxon>Chlorophyta</taxon>
        <taxon>core chlorophytes</taxon>
        <taxon>Chlorophyceae</taxon>
        <taxon>CS clade</taxon>
        <taxon>Chlamydomonadales</taxon>
        <taxon>Volvocaceae</taxon>
        <taxon>Pleodorina</taxon>
    </lineage>
</organism>
<dbReference type="AlphaFoldDB" id="A0A9W6BES8"/>
<keyword evidence="5 7" id="KW-0472">Membrane</keyword>
<evidence type="ECO:0008006" key="10">
    <source>
        <dbReference type="Google" id="ProtNLM"/>
    </source>
</evidence>
<evidence type="ECO:0000313" key="8">
    <source>
        <dbReference type="EMBL" id="GLC50891.1"/>
    </source>
</evidence>
<gene>
    <name evidence="8" type="primary">PLEST008570</name>
    <name evidence="8" type="ORF">PLESTB_000443600</name>
</gene>
<reference evidence="8 9" key="1">
    <citation type="journal article" date="2023" name="Commun. Biol.">
        <title>Reorganization of the ancestral sex-determining regions during the evolution of trioecy in Pleodorina starrii.</title>
        <authorList>
            <person name="Takahashi K."/>
            <person name="Suzuki S."/>
            <person name="Kawai-Toyooka H."/>
            <person name="Yamamoto K."/>
            <person name="Hamaji T."/>
            <person name="Ootsuki R."/>
            <person name="Yamaguchi H."/>
            <person name="Kawachi M."/>
            <person name="Higashiyama T."/>
            <person name="Nozaki H."/>
        </authorList>
    </citation>
    <scope>NUCLEOTIDE SEQUENCE [LARGE SCALE GENOMIC DNA]</scope>
    <source>
        <strain evidence="8 9">NIES-4479</strain>
    </source>
</reference>
<dbReference type="EMBL" id="BRXU01000004">
    <property type="protein sequence ID" value="GLC50891.1"/>
    <property type="molecule type" value="Genomic_DNA"/>
</dbReference>
<sequence length="554" mass="58456">MASLDQYFSVVALFILFRETIEASIICGVLLQFLNRSKPALKKAVWWGVAGGVGVSIIFGVVFIAIFYTAKNSLFAGKNRDWFKGIISWIAGFLITILGFAMLRFLGWENKWKRKLAAAIAKKVPEAVAPIEGTDSDPAVQPAADSVQPAADTDAKLPPASAVPSAAGVAPRLSGSDSDDASRPPAPEPQSRGSASAAALVQQQPSLLTSPTLTSTSSSSGSAAAAAAKKGGDAAADAAAAKKGDEKAVDVGDVEAAMALDLTPADAADAAAAEEDPTDYTPATRKENFNIWILVFTTVVREGIESVVFLGGLGNVKLSAVPLPAFVGILAGCLVGMFLYYTGRQVKHIKWLVIIMAIIIFFIAAGQINLGTDALMRAGAFGYCSPWLDERPWYMIPMYDWSACCADTDPKGNEPTAVQNRKRFFALARAIFGFQDKGTPVEVISYGCYWGLVFIVMAWKAWRGTLLDADYKHTREVKRAEKEARARAAAEEAALAEEAAAVAALEGGEAPKVVEMAVVGEKAAEAGPVARLASGWRSCGGGGCRLCFGGAKGR</sequence>
<dbReference type="GO" id="GO:0033573">
    <property type="term" value="C:high-affinity iron permease complex"/>
    <property type="evidence" value="ECO:0007669"/>
    <property type="project" value="InterPro"/>
</dbReference>
<dbReference type="OrthoDB" id="4364at2759"/>
<dbReference type="GO" id="GO:0015093">
    <property type="term" value="F:ferrous iron transmembrane transporter activity"/>
    <property type="evidence" value="ECO:0007669"/>
    <property type="project" value="TreeGrafter"/>
</dbReference>
<evidence type="ECO:0000256" key="7">
    <source>
        <dbReference type="SAM" id="Phobius"/>
    </source>
</evidence>
<comment type="caution">
    <text evidence="8">The sequence shown here is derived from an EMBL/GenBank/DDBJ whole genome shotgun (WGS) entry which is preliminary data.</text>
</comment>
<feature type="transmembrane region" description="Helical" evidence="7">
    <location>
        <begin position="349"/>
        <end position="368"/>
    </location>
</feature>
<feature type="transmembrane region" description="Helical" evidence="7">
    <location>
        <begin position="82"/>
        <end position="106"/>
    </location>
</feature>
<comment type="similarity">
    <text evidence="2">Belongs to the oxidase-dependent Fe transporter (OFeT) (TC 9.A.10.1) family.</text>
</comment>
<evidence type="ECO:0000256" key="2">
    <source>
        <dbReference type="ARBA" id="ARBA00008333"/>
    </source>
</evidence>
<keyword evidence="4 7" id="KW-1133">Transmembrane helix</keyword>
<keyword evidence="3 7" id="KW-0812">Transmembrane</keyword>
<dbReference type="PANTHER" id="PTHR31632:SF2">
    <property type="entry name" value="PLASMA MEMBRANE IRON PERMEASE"/>
    <property type="match status" value="1"/>
</dbReference>
<feature type="transmembrane region" description="Helical" evidence="7">
    <location>
        <begin position="291"/>
        <end position="311"/>
    </location>
</feature>
<evidence type="ECO:0000256" key="5">
    <source>
        <dbReference type="ARBA" id="ARBA00023136"/>
    </source>
</evidence>
<feature type="compositionally biased region" description="Low complexity" evidence="6">
    <location>
        <begin position="158"/>
        <end position="171"/>
    </location>
</feature>
<dbReference type="Proteomes" id="UP001165080">
    <property type="component" value="Unassembled WGS sequence"/>
</dbReference>
<feature type="transmembrane region" description="Helical" evidence="7">
    <location>
        <begin position="45"/>
        <end position="70"/>
    </location>
</feature>
<keyword evidence="9" id="KW-1185">Reference proteome</keyword>
<accession>A0A9W6BES8</accession>
<evidence type="ECO:0000256" key="1">
    <source>
        <dbReference type="ARBA" id="ARBA00004141"/>
    </source>
</evidence>
<feature type="transmembrane region" description="Helical" evidence="7">
    <location>
        <begin position="443"/>
        <end position="462"/>
    </location>
</feature>
<evidence type="ECO:0000256" key="6">
    <source>
        <dbReference type="SAM" id="MobiDB-lite"/>
    </source>
</evidence>
<comment type="subcellular location">
    <subcellularLocation>
        <location evidence="1">Membrane</location>
        <topology evidence="1">Multi-pass membrane protein</topology>
    </subcellularLocation>
</comment>
<protein>
    <recommendedName>
        <fullName evidence="10">Iron permease FTR1</fullName>
    </recommendedName>
</protein>
<feature type="transmembrane region" description="Helical" evidence="7">
    <location>
        <begin position="323"/>
        <end position="342"/>
    </location>
</feature>
<evidence type="ECO:0000313" key="9">
    <source>
        <dbReference type="Proteomes" id="UP001165080"/>
    </source>
</evidence>
<dbReference type="Pfam" id="PF03239">
    <property type="entry name" value="FTR1"/>
    <property type="match status" value="2"/>
</dbReference>
<evidence type="ECO:0000256" key="4">
    <source>
        <dbReference type="ARBA" id="ARBA00022989"/>
    </source>
</evidence>
<evidence type="ECO:0000256" key="3">
    <source>
        <dbReference type="ARBA" id="ARBA00022692"/>
    </source>
</evidence>